<dbReference type="Proteomes" id="UP000094622">
    <property type="component" value="Unassembled WGS sequence"/>
</dbReference>
<evidence type="ECO:0000313" key="2">
    <source>
        <dbReference type="EMBL" id="ODN68816.1"/>
    </source>
</evidence>
<sequence>MTGSGGGTVYFEFQIIGRQMRATAIDAATGVEAL</sequence>
<feature type="domain" description="DUF6898" evidence="1">
    <location>
        <begin position="7"/>
        <end position="33"/>
    </location>
</feature>
<evidence type="ECO:0000259" key="1">
    <source>
        <dbReference type="Pfam" id="PF21839"/>
    </source>
</evidence>
<dbReference type="Pfam" id="PF21839">
    <property type="entry name" value="DUF6898"/>
    <property type="match status" value="1"/>
</dbReference>
<protein>
    <recommendedName>
        <fullName evidence="1">DUF6898 domain-containing protein</fullName>
    </recommendedName>
</protein>
<comment type="caution">
    <text evidence="2">The sequence shown here is derived from an EMBL/GenBank/DDBJ whole genome shotgun (WGS) entry which is preliminary data.</text>
</comment>
<dbReference type="EMBL" id="MCRJ01000131">
    <property type="protein sequence ID" value="ODN68816.1"/>
    <property type="molecule type" value="Genomic_DNA"/>
</dbReference>
<keyword evidence="3" id="KW-1185">Reference proteome</keyword>
<accession>A0A1E3GZ27</accession>
<organism evidence="2 3">
    <name type="scientific">Methylobrevis pamukkalensis</name>
    <dbReference type="NCBI Taxonomy" id="1439726"/>
    <lineage>
        <taxon>Bacteria</taxon>
        <taxon>Pseudomonadati</taxon>
        <taxon>Pseudomonadota</taxon>
        <taxon>Alphaproteobacteria</taxon>
        <taxon>Hyphomicrobiales</taxon>
        <taxon>Pleomorphomonadaceae</taxon>
        <taxon>Methylobrevis</taxon>
    </lineage>
</organism>
<name>A0A1E3GZ27_9HYPH</name>
<dbReference type="RefSeq" id="WP_425349173.1">
    <property type="nucleotide sequence ID" value="NZ_MCRJ01000131.1"/>
</dbReference>
<dbReference type="InterPro" id="IPR054193">
    <property type="entry name" value="DUF6898"/>
</dbReference>
<evidence type="ECO:0000313" key="3">
    <source>
        <dbReference type="Proteomes" id="UP000094622"/>
    </source>
</evidence>
<gene>
    <name evidence="2" type="ORF">A6302_03892</name>
</gene>
<dbReference type="AlphaFoldDB" id="A0A1E3GZ27"/>
<proteinExistence type="predicted"/>
<reference evidence="2 3" key="1">
    <citation type="submission" date="2016-07" db="EMBL/GenBank/DDBJ databases">
        <title>Draft Genome Sequence of Methylobrevis pamukkalensis PK2.</title>
        <authorList>
            <person name="Vasilenko O.V."/>
            <person name="Doronina N.V."/>
            <person name="Shmareva M.N."/>
            <person name="Tarlachkov S.V."/>
            <person name="Mustakhimov I."/>
            <person name="Trotsenko Y.A."/>
        </authorList>
    </citation>
    <scope>NUCLEOTIDE SEQUENCE [LARGE SCALE GENOMIC DNA]</scope>
    <source>
        <strain evidence="2 3">PK2</strain>
    </source>
</reference>